<sequence>MINNTAIANFDGPRKSYFFPDSKEEMISDKQKAILTSLIFQYIQEEDDREQRLSELEDLTSRDADNEILRFSMARW</sequence>
<evidence type="ECO:0000313" key="2">
    <source>
        <dbReference type="Proteomes" id="UP000034301"/>
    </source>
</evidence>
<dbReference type="Proteomes" id="UP000034301">
    <property type="component" value="Unassembled WGS sequence"/>
</dbReference>
<protein>
    <submittedName>
        <fullName evidence="1">Uncharacterized protein</fullName>
    </submittedName>
</protein>
<evidence type="ECO:0000313" key="1">
    <source>
        <dbReference type="EMBL" id="KKR43825.1"/>
    </source>
</evidence>
<dbReference type="AlphaFoldDB" id="A0A0G0T9S8"/>
<proteinExistence type="predicted"/>
<name>A0A0G0T9S8_9BACT</name>
<reference evidence="1 2" key="1">
    <citation type="journal article" date="2015" name="Nature">
        <title>rRNA introns, odd ribosomes, and small enigmatic genomes across a large radiation of phyla.</title>
        <authorList>
            <person name="Brown C.T."/>
            <person name="Hug L.A."/>
            <person name="Thomas B.C."/>
            <person name="Sharon I."/>
            <person name="Castelle C.J."/>
            <person name="Singh A."/>
            <person name="Wilkins M.J."/>
            <person name="Williams K.H."/>
            <person name="Banfield J.F."/>
        </authorList>
    </citation>
    <scope>NUCLEOTIDE SEQUENCE [LARGE SCALE GENOMIC DNA]</scope>
</reference>
<organism evidence="1 2">
    <name type="scientific">Candidatus Nomurabacteria bacterium GW2011_GWF2_40_12</name>
    <dbReference type="NCBI Taxonomy" id="1618776"/>
    <lineage>
        <taxon>Bacteria</taxon>
        <taxon>Candidatus Nomuraibacteriota</taxon>
    </lineage>
</organism>
<comment type="caution">
    <text evidence="1">The sequence shown here is derived from an EMBL/GenBank/DDBJ whole genome shotgun (WGS) entry which is preliminary data.</text>
</comment>
<accession>A0A0G0T9S8</accession>
<dbReference type="EMBL" id="LBYC01000001">
    <property type="protein sequence ID" value="KKR43825.1"/>
    <property type="molecule type" value="Genomic_DNA"/>
</dbReference>
<gene>
    <name evidence="1" type="ORF">UT78_C0001G0011</name>
</gene>